<sequence>MRRGQRWKRVCGLGWKMRRGEAESVICHLIVVGVSFSCIFC</sequence>
<keyword evidence="2" id="KW-1185">Reference proteome</keyword>
<evidence type="ECO:0000313" key="1">
    <source>
        <dbReference type="EMBL" id="GKV44070.1"/>
    </source>
</evidence>
<proteinExistence type="predicted"/>
<dbReference type="Proteomes" id="UP001054252">
    <property type="component" value="Unassembled WGS sequence"/>
</dbReference>
<organism evidence="1 2">
    <name type="scientific">Rubroshorea leprosula</name>
    <dbReference type="NCBI Taxonomy" id="152421"/>
    <lineage>
        <taxon>Eukaryota</taxon>
        <taxon>Viridiplantae</taxon>
        <taxon>Streptophyta</taxon>
        <taxon>Embryophyta</taxon>
        <taxon>Tracheophyta</taxon>
        <taxon>Spermatophyta</taxon>
        <taxon>Magnoliopsida</taxon>
        <taxon>eudicotyledons</taxon>
        <taxon>Gunneridae</taxon>
        <taxon>Pentapetalae</taxon>
        <taxon>rosids</taxon>
        <taxon>malvids</taxon>
        <taxon>Malvales</taxon>
        <taxon>Dipterocarpaceae</taxon>
        <taxon>Rubroshorea</taxon>
    </lineage>
</organism>
<gene>
    <name evidence="1" type="ORF">SLEP1_g51296</name>
</gene>
<accession>A0AAV5M3H5</accession>
<evidence type="ECO:0000313" key="2">
    <source>
        <dbReference type="Proteomes" id="UP001054252"/>
    </source>
</evidence>
<dbReference type="EMBL" id="BPVZ01000176">
    <property type="protein sequence ID" value="GKV44070.1"/>
    <property type="molecule type" value="Genomic_DNA"/>
</dbReference>
<protein>
    <submittedName>
        <fullName evidence="1">Uncharacterized protein</fullName>
    </submittedName>
</protein>
<name>A0AAV5M3H5_9ROSI</name>
<reference evidence="1 2" key="1">
    <citation type="journal article" date="2021" name="Commun. Biol.">
        <title>The genome of Shorea leprosula (Dipterocarpaceae) highlights the ecological relevance of drought in aseasonal tropical rainforests.</title>
        <authorList>
            <person name="Ng K.K.S."/>
            <person name="Kobayashi M.J."/>
            <person name="Fawcett J.A."/>
            <person name="Hatakeyama M."/>
            <person name="Paape T."/>
            <person name="Ng C.H."/>
            <person name="Ang C.C."/>
            <person name="Tnah L.H."/>
            <person name="Lee C.T."/>
            <person name="Nishiyama T."/>
            <person name="Sese J."/>
            <person name="O'Brien M.J."/>
            <person name="Copetti D."/>
            <person name="Mohd Noor M.I."/>
            <person name="Ong R.C."/>
            <person name="Putra M."/>
            <person name="Sireger I.Z."/>
            <person name="Indrioko S."/>
            <person name="Kosugi Y."/>
            <person name="Izuno A."/>
            <person name="Isagi Y."/>
            <person name="Lee S.L."/>
            <person name="Shimizu K.K."/>
        </authorList>
    </citation>
    <scope>NUCLEOTIDE SEQUENCE [LARGE SCALE GENOMIC DNA]</scope>
    <source>
        <strain evidence="1">214</strain>
    </source>
</reference>
<dbReference type="AlphaFoldDB" id="A0AAV5M3H5"/>
<comment type="caution">
    <text evidence="1">The sequence shown here is derived from an EMBL/GenBank/DDBJ whole genome shotgun (WGS) entry which is preliminary data.</text>
</comment>